<dbReference type="EMBL" id="CAJNJA010078963">
    <property type="protein sequence ID" value="CAE7923848.1"/>
    <property type="molecule type" value="Genomic_DNA"/>
</dbReference>
<dbReference type="OrthoDB" id="6050183at2759"/>
<reference evidence="1" key="1">
    <citation type="submission" date="2021-02" db="EMBL/GenBank/DDBJ databases">
        <authorList>
            <person name="Dougan E. K."/>
            <person name="Rhodes N."/>
            <person name="Thang M."/>
            <person name="Chan C."/>
        </authorList>
    </citation>
    <scope>NUCLEOTIDE SEQUENCE</scope>
</reference>
<comment type="caution">
    <text evidence="1">The sequence shown here is derived from an EMBL/GenBank/DDBJ whole genome shotgun (WGS) entry which is preliminary data.</text>
</comment>
<proteinExistence type="predicted"/>
<sequence length="394" mass="44154">MPLRVTKCLSGCEDLSANTRQGYKWHAQIVGDDFFHKKHCTAPGFLKACRPFPHIKISDLRASLDKNEHGSWILSGPLNDWPGLVGLEFVSITCKVRSVMGTAVRRLWLHGSAEDTGPMEVLQALSDKTLRSLRGTFRAPTWTSVGWSPSSPGFLLWHASGYGGGLLHGSATVDFARSNKEAAEATATNVHFFTHRYAKATEGIKDRLIWHGAILIEWSHQRFVSVVELAWLNGLGGYHGRCNWCRDKLADPTAIYAGMPDSMKVPWQQHLAEIRMVDTEMKSFQEFEAFLHEFSGAGSLSIKEQRFFDPYVAFSGQVRLERRSLSDILGYLLNYSARNPHYEEARRNCQTFAADFFSMLTGQEGVQPTQAFCAPAAFLLFWCCIDMTLAFMGA</sequence>
<name>A0A813BWJ7_9DINO</name>
<evidence type="ECO:0008006" key="3">
    <source>
        <dbReference type="Google" id="ProtNLM"/>
    </source>
</evidence>
<gene>
    <name evidence="1" type="ORF">SNEC2469_LOCUS31934</name>
</gene>
<evidence type="ECO:0000313" key="2">
    <source>
        <dbReference type="Proteomes" id="UP000601435"/>
    </source>
</evidence>
<organism evidence="1 2">
    <name type="scientific">Symbiodinium necroappetens</name>
    <dbReference type="NCBI Taxonomy" id="1628268"/>
    <lineage>
        <taxon>Eukaryota</taxon>
        <taxon>Sar</taxon>
        <taxon>Alveolata</taxon>
        <taxon>Dinophyceae</taxon>
        <taxon>Suessiales</taxon>
        <taxon>Symbiodiniaceae</taxon>
        <taxon>Symbiodinium</taxon>
    </lineage>
</organism>
<evidence type="ECO:0000313" key="1">
    <source>
        <dbReference type="EMBL" id="CAE7923848.1"/>
    </source>
</evidence>
<dbReference type="Proteomes" id="UP000601435">
    <property type="component" value="Unassembled WGS sequence"/>
</dbReference>
<dbReference type="AlphaFoldDB" id="A0A813BWJ7"/>
<keyword evidence="2" id="KW-1185">Reference proteome</keyword>
<accession>A0A813BWJ7</accession>
<protein>
    <recommendedName>
        <fullName evidence="3">PPPDE domain-containing protein</fullName>
    </recommendedName>
</protein>